<sequence length="345" mass="40842">MNNVVDMKREFWEKLSWFFGIGSFLLIFIGLCLSLGLLKDILVNAGFDSSIGGILINAGVGFATASMMVYVALQVREIRKDRDLSLRKEHTEELRKKVVMPWIEELMTINDAKKDYSPYPKKYYPPYPKVKIGVPYKGEPFEVERIEPILFEDFLKNHATEELKNAHKKFKESSKKLYESTEKLKNNIEKFLKENRIEILESKEIYNIIKSNKINDKSRGIYFKYETLGFFLDNLLKETNEKIELSKSYRNNYPTLKFYYKDNKGNSTVYGECLCMEITEEKMRYIKNTIGNLLKEAKEKFKNDIKEIHNLIDDINNNKKIMYEELKKFEHKRIYDGNCEYIKYP</sequence>
<feature type="transmembrane region" description="Helical" evidence="2">
    <location>
        <begin position="17"/>
        <end position="38"/>
    </location>
</feature>
<dbReference type="HOGENOM" id="CLU_803184_0_0_2"/>
<proteinExistence type="predicted"/>
<evidence type="ECO:0000313" key="4">
    <source>
        <dbReference type="Proteomes" id="UP000009227"/>
    </source>
</evidence>
<organism evidence="4">
    <name type="scientific">Methanotorris igneus (strain DSM 5666 / JCM 11834 / Kol 5)</name>
    <dbReference type="NCBI Taxonomy" id="880724"/>
    <lineage>
        <taxon>Archaea</taxon>
        <taxon>Methanobacteriati</taxon>
        <taxon>Methanobacteriota</taxon>
        <taxon>Methanomada group</taxon>
        <taxon>Methanococci</taxon>
        <taxon>Methanococcales</taxon>
        <taxon>Methanocaldococcaceae</taxon>
        <taxon>Methanotorris</taxon>
    </lineage>
</organism>
<dbReference type="EMBL" id="CP002737">
    <property type="protein sequence ID" value="AEF96350.1"/>
    <property type="molecule type" value="Genomic_DNA"/>
</dbReference>
<dbReference type="Proteomes" id="UP000009227">
    <property type="component" value="Chromosome"/>
</dbReference>
<keyword evidence="2" id="KW-0812">Transmembrane</keyword>
<dbReference type="STRING" id="880724.Metig_0805"/>
<feature type="coiled-coil region" evidence="1">
    <location>
        <begin position="294"/>
        <end position="332"/>
    </location>
</feature>
<dbReference type="AlphaFoldDB" id="F6BCY9"/>
<protein>
    <submittedName>
        <fullName evidence="3">Uncharacterized protein</fullName>
    </submittedName>
</protein>
<dbReference type="KEGG" id="mig:Metig_0805"/>
<keyword evidence="4" id="KW-1185">Reference proteome</keyword>
<evidence type="ECO:0000256" key="2">
    <source>
        <dbReference type="SAM" id="Phobius"/>
    </source>
</evidence>
<evidence type="ECO:0000313" key="3">
    <source>
        <dbReference type="EMBL" id="AEF96350.1"/>
    </source>
</evidence>
<name>F6BCY9_METIK</name>
<evidence type="ECO:0000256" key="1">
    <source>
        <dbReference type="SAM" id="Coils"/>
    </source>
</evidence>
<gene>
    <name evidence="3" type="ordered locus">Metig_0805</name>
</gene>
<accession>F6BCY9</accession>
<reference evidence="3 4" key="1">
    <citation type="submission" date="2011-05" db="EMBL/GenBank/DDBJ databases">
        <title>Complete sequence of Methanotorris igneus Kol 5.</title>
        <authorList>
            <consortium name="US DOE Joint Genome Institute"/>
            <person name="Lucas S."/>
            <person name="Han J."/>
            <person name="Lapidus A."/>
            <person name="Cheng J.-F."/>
            <person name="Goodwin L."/>
            <person name="Pitluck S."/>
            <person name="Peters L."/>
            <person name="Mikhailova N."/>
            <person name="Chertkov O."/>
            <person name="Han C."/>
            <person name="Tapia R."/>
            <person name="Land M."/>
            <person name="Hauser L."/>
            <person name="Kyrpides N."/>
            <person name="Ivanova N."/>
            <person name="Pagani I."/>
            <person name="Sieprawska-Lupa M."/>
            <person name="Whitman W."/>
            <person name="Woyke T."/>
        </authorList>
    </citation>
    <scope>NUCLEOTIDE SEQUENCE [LARGE SCALE GENOMIC DNA]</scope>
    <source>
        <strain evidence="4">DSM 5666 / JCM 11834 / Kol 5</strain>
    </source>
</reference>
<feature type="transmembrane region" description="Helical" evidence="2">
    <location>
        <begin position="50"/>
        <end position="73"/>
    </location>
</feature>
<keyword evidence="2" id="KW-1133">Transmembrane helix</keyword>
<keyword evidence="1" id="KW-0175">Coiled coil</keyword>
<keyword evidence="2" id="KW-0472">Membrane</keyword>